<evidence type="ECO:0000256" key="1">
    <source>
        <dbReference type="SAM" id="Phobius"/>
    </source>
</evidence>
<dbReference type="RefSeq" id="WP_144571302.1">
    <property type="nucleotide sequence ID" value="NZ_VLKG01000005.1"/>
</dbReference>
<keyword evidence="1" id="KW-0472">Membrane</keyword>
<evidence type="ECO:0000313" key="3">
    <source>
        <dbReference type="EMBL" id="TWH71298.1"/>
    </source>
</evidence>
<proteinExistence type="predicted"/>
<feature type="chain" id="PRO_5022108349" evidence="2">
    <location>
        <begin position="23"/>
        <end position="69"/>
    </location>
</feature>
<protein>
    <submittedName>
        <fullName evidence="3">Uncharacterized protein</fullName>
    </submittedName>
</protein>
<evidence type="ECO:0000256" key="2">
    <source>
        <dbReference type="SAM" id="SignalP"/>
    </source>
</evidence>
<keyword evidence="1" id="KW-1133">Transmembrane helix</keyword>
<feature type="signal peptide" evidence="2">
    <location>
        <begin position="1"/>
        <end position="22"/>
    </location>
</feature>
<name>A0A562IK79_9GAMM</name>
<dbReference type="EMBL" id="VLKG01000005">
    <property type="protein sequence ID" value="TWH71298.1"/>
    <property type="molecule type" value="Genomic_DNA"/>
</dbReference>
<gene>
    <name evidence="3" type="ORF">LX59_01581</name>
</gene>
<dbReference type="AlphaFoldDB" id="A0A562IK79"/>
<organism evidence="3 4">
    <name type="scientific">Azomonas agilis</name>
    <dbReference type="NCBI Taxonomy" id="116849"/>
    <lineage>
        <taxon>Bacteria</taxon>
        <taxon>Pseudomonadati</taxon>
        <taxon>Pseudomonadota</taxon>
        <taxon>Gammaproteobacteria</taxon>
        <taxon>Pseudomonadales</taxon>
        <taxon>Pseudomonadaceae</taxon>
        <taxon>Azomonas</taxon>
    </lineage>
</organism>
<feature type="transmembrane region" description="Helical" evidence="1">
    <location>
        <begin position="43"/>
        <end position="67"/>
    </location>
</feature>
<keyword evidence="4" id="KW-1185">Reference proteome</keyword>
<evidence type="ECO:0000313" key="4">
    <source>
        <dbReference type="Proteomes" id="UP000319627"/>
    </source>
</evidence>
<accession>A0A562IK79</accession>
<sequence length="69" mass="7226">MQKFFVLFVALFLSLFGIQAFAAGADFSSLTSAVELDTIITAVLAVAALLAAVYAAIKGASIVLAFLRR</sequence>
<reference evidence="3 4" key="1">
    <citation type="submission" date="2019-07" db="EMBL/GenBank/DDBJ databases">
        <title>Genomic Encyclopedia of Type Strains, Phase I: the one thousand microbial genomes (KMG-I) project.</title>
        <authorList>
            <person name="Kyrpides N."/>
        </authorList>
    </citation>
    <scope>NUCLEOTIDE SEQUENCE [LARGE SCALE GENOMIC DNA]</scope>
    <source>
        <strain evidence="3 4">DSM 375</strain>
    </source>
</reference>
<keyword evidence="2" id="KW-0732">Signal</keyword>
<keyword evidence="1" id="KW-0812">Transmembrane</keyword>
<dbReference type="Proteomes" id="UP000319627">
    <property type="component" value="Unassembled WGS sequence"/>
</dbReference>
<comment type="caution">
    <text evidence="3">The sequence shown here is derived from an EMBL/GenBank/DDBJ whole genome shotgun (WGS) entry which is preliminary data.</text>
</comment>